<dbReference type="GO" id="GO:0008841">
    <property type="term" value="F:dihydrofolate synthase activity"/>
    <property type="evidence" value="ECO:0007669"/>
    <property type="project" value="TreeGrafter"/>
</dbReference>
<gene>
    <name evidence="13" type="ORF">IV50_GL000163</name>
</gene>
<comment type="catalytic activity">
    <reaction evidence="9">
        <text>(6S)-5,6,7,8-tetrahydrofolyl-(gamma-L-Glu)(n) + L-glutamate + ATP = (6S)-5,6,7,8-tetrahydrofolyl-(gamma-L-Glu)(n+1) + ADP + phosphate + H(+)</text>
        <dbReference type="Rhea" id="RHEA:10580"/>
        <dbReference type="Rhea" id="RHEA-COMP:14738"/>
        <dbReference type="Rhea" id="RHEA-COMP:14740"/>
        <dbReference type="ChEBI" id="CHEBI:15378"/>
        <dbReference type="ChEBI" id="CHEBI:29985"/>
        <dbReference type="ChEBI" id="CHEBI:30616"/>
        <dbReference type="ChEBI" id="CHEBI:43474"/>
        <dbReference type="ChEBI" id="CHEBI:141005"/>
        <dbReference type="ChEBI" id="CHEBI:456216"/>
        <dbReference type="EC" id="6.3.2.17"/>
    </reaction>
</comment>
<evidence type="ECO:0000256" key="8">
    <source>
        <dbReference type="ARBA" id="ARBA00030592"/>
    </source>
</evidence>
<evidence type="ECO:0000259" key="12">
    <source>
        <dbReference type="Pfam" id="PF08245"/>
    </source>
</evidence>
<keyword evidence="7" id="KW-0460">Magnesium</keyword>
<feature type="domain" description="Mur ligase C-terminal" evidence="11">
    <location>
        <begin position="287"/>
        <end position="401"/>
    </location>
</feature>
<dbReference type="Gene3D" id="3.40.1190.10">
    <property type="entry name" value="Mur-like, catalytic domain"/>
    <property type="match status" value="1"/>
</dbReference>
<reference evidence="13 14" key="1">
    <citation type="journal article" date="2015" name="Genome Announc.">
        <title>Expanding the biotechnology potential of lactobacilli through comparative genomics of 213 strains and associated genera.</title>
        <authorList>
            <person name="Sun Z."/>
            <person name="Harris H.M."/>
            <person name="McCann A."/>
            <person name="Guo C."/>
            <person name="Argimon S."/>
            <person name="Zhang W."/>
            <person name="Yang X."/>
            <person name="Jeffery I.B."/>
            <person name="Cooney J.C."/>
            <person name="Kagawa T.F."/>
            <person name="Liu W."/>
            <person name="Song Y."/>
            <person name="Salvetti E."/>
            <person name="Wrobel A."/>
            <person name="Rasinkangas P."/>
            <person name="Parkhill J."/>
            <person name="Rea M.C."/>
            <person name="O'Sullivan O."/>
            <person name="Ritari J."/>
            <person name="Douillard F.P."/>
            <person name="Paul Ross R."/>
            <person name="Yang R."/>
            <person name="Briner A.E."/>
            <person name="Felis G.E."/>
            <person name="de Vos W.M."/>
            <person name="Barrangou R."/>
            <person name="Klaenhammer T.R."/>
            <person name="Caufield P.W."/>
            <person name="Cui Y."/>
            <person name="Zhang H."/>
            <person name="O'Toole P.W."/>
        </authorList>
    </citation>
    <scope>NUCLEOTIDE SEQUENCE [LARGE SCALE GENOMIC DNA]</scope>
    <source>
        <strain evidence="13 14">DSM 20410</strain>
    </source>
</reference>
<dbReference type="GO" id="GO:0005737">
    <property type="term" value="C:cytoplasm"/>
    <property type="evidence" value="ECO:0007669"/>
    <property type="project" value="TreeGrafter"/>
</dbReference>
<evidence type="ECO:0000256" key="1">
    <source>
        <dbReference type="ARBA" id="ARBA00008276"/>
    </source>
</evidence>
<keyword evidence="4" id="KW-0479">Metal-binding</keyword>
<keyword evidence="14" id="KW-1185">Reference proteome</keyword>
<dbReference type="GO" id="GO:0005524">
    <property type="term" value="F:ATP binding"/>
    <property type="evidence" value="ECO:0007669"/>
    <property type="project" value="UniProtKB-KW"/>
</dbReference>
<dbReference type="Pfam" id="PF02875">
    <property type="entry name" value="Mur_ligase_C"/>
    <property type="match status" value="1"/>
</dbReference>
<evidence type="ECO:0000256" key="5">
    <source>
        <dbReference type="ARBA" id="ARBA00022741"/>
    </source>
</evidence>
<protein>
    <recommendedName>
        <fullName evidence="2">tetrahydrofolate synthase</fullName>
        <ecNumber evidence="2">6.3.2.17</ecNumber>
    </recommendedName>
    <alternativeName>
        <fullName evidence="8">Tetrahydrofolylpolyglutamate synthase</fullName>
    </alternativeName>
</protein>
<evidence type="ECO:0000256" key="2">
    <source>
        <dbReference type="ARBA" id="ARBA00013025"/>
    </source>
</evidence>
<dbReference type="InterPro" id="IPR036615">
    <property type="entry name" value="Mur_ligase_C_dom_sf"/>
</dbReference>
<accession>A0A0R2H1R5</accession>
<dbReference type="InterPro" id="IPR036565">
    <property type="entry name" value="Mur-like_cat_sf"/>
</dbReference>
<dbReference type="SUPFAM" id="SSF53244">
    <property type="entry name" value="MurD-like peptide ligases, peptide-binding domain"/>
    <property type="match status" value="1"/>
</dbReference>
<dbReference type="PANTHER" id="PTHR11136">
    <property type="entry name" value="FOLYLPOLYGLUTAMATE SYNTHASE-RELATED"/>
    <property type="match status" value="1"/>
</dbReference>
<dbReference type="EC" id="6.3.2.17" evidence="2"/>
<keyword evidence="3 10" id="KW-0436">Ligase</keyword>
<sequence length="417" mass="45550">MKYDPKVDRIGLIHGILNALDYPQARPMNLHICGTNGKGSTGTIIAAILQENGQKVGRFVSPAMYDDLEQVTINGASMTEESFLKCYAQFKRGLFKQGLTQEDLSIFETFFIISVIYFASQDVDVAIYECGLGGEFDATNALGVSAYTIFTKIDMDHMQILGNTLAEIAETKSKIIDPNSTVINYAGQQADVTKILLHTASERNAAFVTESPYNITVQAESLTYSDIQISIAEQLSPVISFHMAGAFQIDNLQTALTWVGAFNQAHPTETISLSTITNALSTVTLAGRMEVVQKKPLVIIDGAHNVDGIQALVKSLGKTQRYTIIVGFLKDKDYSDAIEALKTLNADFIIASPDNPDRALPEQELASSFKAHGITDVRTSTNLVTTFKELTNCQHPIIVTGSFYLINQVQAALKESE</sequence>
<dbReference type="PIRSF" id="PIRSF001563">
    <property type="entry name" value="Folylpolyglu_synth"/>
    <property type="match status" value="1"/>
</dbReference>
<evidence type="ECO:0000256" key="7">
    <source>
        <dbReference type="ARBA" id="ARBA00022842"/>
    </source>
</evidence>
<evidence type="ECO:0000256" key="3">
    <source>
        <dbReference type="ARBA" id="ARBA00022598"/>
    </source>
</evidence>
<comment type="similarity">
    <text evidence="1 10">Belongs to the folylpolyglutamate synthase family.</text>
</comment>
<comment type="caution">
    <text evidence="13">The sequence shown here is derived from an EMBL/GenBank/DDBJ whole genome shotgun (WGS) entry which is preliminary data.</text>
</comment>
<evidence type="ECO:0000256" key="10">
    <source>
        <dbReference type="PIRNR" id="PIRNR001563"/>
    </source>
</evidence>
<feature type="domain" description="Mur ligase central" evidence="12">
    <location>
        <begin position="32"/>
        <end position="257"/>
    </location>
</feature>
<dbReference type="GO" id="GO:0004326">
    <property type="term" value="F:tetrahydrofolylpolyglutamate synthase activity"/>
    <property type="evidence" value="ECO:0007669"/>
    <property type="project" value="UniProtKB-EC"/>
</dbReference>
<organism evidence="13 14">
    <name type="scientific">Weissella viridescens</name>
    <name type="common">Lactobacillus viridescens</name>
    <dbReference type="NCBI Taxonomy" id="1629"/>
    <lineage>
        <taxon>Bacteria</taxon>
        <taxon>Bacillati</taxon>
        <taxon>Bacillota</taxon>
        <taxon>Bacilli</taxon>
        <taxon>Lactobacillales</taxon>
        <taxon>Lactobacillaceae</taxon>
        <taxon>Weissella</taxon>
    </lineage>
</organism>
<dbReference type="PATRIC" id="fig|1629.5.peg.166"/>
<keyword evidence="6 10" id="KW-0067">ATP-binding</keyword>
<dbReference type="EMBL" id="JQBM01000001">
    <property type="protein sequence ID" value="KRN46899.1"/>
    <property type="molecule type" value="Genomic_DNA"/>
</dbReference>
<dbReference type="Pfam" id="PF08245">
    <property type="entry name" value="Mur_ligase_M"/>
    <property type="match status" value="1"/>
</dbReference>
<evidence type="ECO:0000256" key="6">
    <source>
        <dbReference type="ARBA" id="ARBA00022840"/>
    </source>
</evidence>
<dbReference type="InterPro" id="IPR013221">
    <property type="entry name" value="Mur_ligase_cen"/>
</dbReference>
<dbReference type="GO" id="GO:0046872">
    <property type="term" value="F:metal ion binding"/>
    <property type="evidence" value="ECO:0007669"/>
    <property type="project" value="UniProtKB-KW"/>
</dbReference>
<dbReference type="PANTHER" id="PTHR11136:SF0">
    <property type="entry name" value="DIHYDROFOLATE SYNTHETASE-RELATED"/>
    <property type="match status" value="1"/>
</dbReference>
<dbReference type="Proteomes" id="UP000051992">
    <property type="component" value="Unassembled WGS sequence"/>
</dbReference>
<dbReference type="InterPro" id="IPR001645">
    <property type="entry name" value="Folylpolyglutamate_synth"/>
</dbReference>
<dbReference type="InterPro" id="IPR004101">
    <property type="entry name" value="Mur_ligase_C"/>
</dbReference>
<keyword evidence="5 10" id="KW-0547">Nucleotide-binding</keyword>
<dbReference type="Gene3D" id="3.90.190.20">
    <property type="entry name" value="Mur ligase, C-terminal domain"/>
    <property type="match status" value="1"/>
</dbReference>
<name>A0A0R2H1R5_WEIVI</name>
<evidence type="ECO:0000256" key="9">
    <source>
        <dbReference type="ARBA" id="ARBA00047493"/>
    </source>
</evidence>
<evidence type="ECO:0000313" key="14">
    <source>
        <dbReference type="Proteomes" id="UP000051992"/>
    </source>
</evidence>
<proteinExistence type="inferred from homology"/>
<evidence type="ECO:0000259" key="11">
    <source>
        <dbReference type="Pfam" id="PF02875"/>
    </source>
</evidence>
<dbReference type="NCBIfam" id="TIGR01499">
    <property type="entry name" value="folC"/>
    <property type="match status" value="1"/>
</dbReference>
<dbReference type="SUPFAM" id="SSF53623">
    <property type="entry name" value="MurD-like peptide ligases, catalytic domain"/>
    <property type="match status" value="1"/>
</dbReference>
<dbReference type="AlphaFoldDB" id="A0A0R2H1R5"/>
<evidence type="ECO:0000313" key="13">
    <source>
        <dbReference type="EMBL" id="KRN46899.1"/>
    </source>
</evidence>
<evidence type="ECO:0000256" key="4">
    <source>
        <dbReference type="ARBA" id="ARBA00022723"/>
    </source>
</evidence>